<organism evidence="4 5">
    <name type="scientific">Symmachiella dynata</name>
    <dbReference type="NCBI Taxonomy" id="2527995"/>
    <lineage>
        <taxon>Bacteria</taxon>
        <taxon>Pseudomonadati</taxon>
        <taxon>Planctomycetota</taxon>
        <taxon>Planctomycetia</taxon>
        <taxon>Planctomycetales</taxon>
        <taxon>Planctomycetaceae</taxon>
        <taxon>Symmachiella</taxon>
    </lineage>
</organism>
<sequence>MAISFRCPHCGNSHIFSDDLIGKRLRCQSCQQFATLTTDGSDVETSTSTGRLPVMSRINRWHVLAAGSAMMACLLIAFVMFRAGRESNSPSVATNQSPAPIPDAPPEMPNQPHAPIDTAPTDESANSEVVANHDEGSDEDLPNPEEIPINPNLAPPERITNSIGMELALIPAGDFQMGSPTTESKRDEDELLHKVTLSESYYMGIYEVTQEEYRTVLKRSPSYFSFQGDGRNKLKRDKLKTEDTDRFPVEWVSRAEAMEFCSKLSHNPEERAAERMYRLPTEAEWERACRGGQESRPFSSGESLSSAEANINGNFPYGGGTVGPYLQRTVKVGSYRPNQFGLYDMDGNVSEWCHDQYDASYYRYGTEQDPQGPTHDIKVYVCRGGAWCFGATSSRSAYRNYRPHLRADKNRAFHCNYIGFRVVCAVPIAFREPIFGLGNKDVPSLDELLQKSNELEQDGDFQGAVQHVSRYLKLFPNQREVVIRQAELEQRWAESLEGTGNVERAAEHTALAGRAIDKFVATFEDLSESERTTLRATLFWLARDSAINGDSKQMRTRLKLLFGATYAAIEPIATETIRQVLRSSPGFPDFDAQIYQAALTHLEQRAHDQIQNFEGFEFDFQLTDLDGNRVNLDDQQGKVIIVEFWGTWCPDCRDVVPHLVGLKQDYKQKDFEIIGINYERMAPDESHSSVVEFHDKSQLNYICLIGDGNDEVRNQVPGLSEYPTRLFVDRNGKVRMRVTGYQSRLEIESFVKALLDEKQGNAVNATEPIEPIPQPQANPALQRKAAKKLQLAKQLKSRQKLGIYKDWLLEIVDEYPNTKAAAEATELLEDIKTRGVQKQ</sequence>
<evidence type="ECO:0000256" key="2">
    <source>
        <dbReference type="SAM" id="Phobius"/>
    </source>
</evidence>
<dbReference type="InterPro" id="IPR016187">
    <property type="entry name" value="CTDL_fold"/>
</dbReference>
<feature type="compositionally biased region" description="Low complexity" evidence="1">
    <location>
        <begin position="144"/>
        <end position="157"/>
    </location>
</feature>
<dbReference type="CDD" id="cd02966">
    <property type="entry name" value="TlpA_like_family"/>
    <property type="match status" value="1"/>
</dbReference>
<name>A0A517ZPF1_9PLAN</name>
<dbReference type="InterPro" id="IPR005532">
    <property type="entry name" value="SUMF_dom"/>
</dbReference>
<evidence type="ECO:0000313" key="4">
    <source>
        <dbReference type="EMBL" id="QDU44290.1"/>
    </source>
</evidence>
<gene>
    <name evidence="4" type="primary">resA_12</name>
    <name evidence="4" type="ORF">Mal52_27690</name>
</gene>
<feature type="compositionally biased region" description="Pro residues" evidence="1">
    <location>
        <begin position="99"/>
        <end position="109"/>
    </location>
</feature>
<dbReference type="Gene3D" id="3.40.30.10">
    <property type="entry name" value="Glutaredoxin"/>
    <property type="match status" value="1"/>
</dbReference>
<dbReference type="RefSeq" id="WP_145376672.1">
    <property type="nucleotide sequence ID" value="NZ_CP036276.1"/>
</dbReference>
<feature type="transmembrane region" description="Helical" evidence="2">
    <location>
        <begin position="61"/>
        <end position="81"/>
    </location>
</feature>
<accession>A0A517ZPF1</accession>
<dbReference type="EMBL" id="CP036276">
    <property type="protein sequence ID" value="QDU44290.1"/>
    <property type="molecule type" value="Genomic_DNA"/>
</dbReference>
<protein>
    <submittedName>
        <fullName evidence="4">Thiol-disulfide oxidoreductase ResA</fullName>
    </submittedName>
</protein>
<evidence type="ECO:0000313" key="5">
    <source>
        <dbReference type="Proteomes" id="UP000319383"/>
    </source>
</evidence>
<keyword evidence="2" id="KW-0472">Membrane</keyword>
<dbReference type="PROSITE" id="PS51352">
    <property type="entry name" value="THIOREDOXIN_2"/>
    <property type="match status" value="1"/>
</dbReference>
<evidence type="ECO:0000259" key="3">
    <source>
        <dbReference type="PROSITE" id="PS51352"/>
    </source>
</evidence>
<dbReference type="GO" id="GO:0016209">
    <property type="term" value="F:antioxidant activity"/>
    <property type="evidence" value="ECO:0007669"/>
    <property type="project" value="InterPro"/>
</dbReference>
<dbReference type="PANTHER" id="PTHR23150">
    <property type="entry name" value="SULFATASE MODIFYING FACTOR 1, 2"/>
    <property type="match status" value="1"/>
</dbReference>
<keyword evidence="2" id="KW-1133">Transmembrane helix</keyword>
<feature type="compositionally biased region" description="Polar residues" evidence="1">
    <location>
        <begin position="88"/>
        <end position="97"/>
    </location>
</feature>
<dbReference type="SUPFAM" id="SSF56436">
    <property type="entry name" value="C-type lectin-like"/>
    <property type="match status" value="1"/>
</dbReference>
<evidence type="ECO:0000256" key="1">
    <source>
        <dbReference type="SAM" id="MobiDB-lite"/>
    </source>
</evidence>
<dbReference type="InterPro" id="IPR000866">
    <property type="entry name" value="AhpC/TSA"/>
</dbReference>
<dbReference type="Proteomes" id="UP000319383">
    <property type="component" value="Chromosome"/>
</dbReference>
<dbReference type="AlphaFoldDB" id="A0A517ZPF1"/>
<dbReference type="Pfam" id="PF00578">
    <property type="entry name" value="AhpC-TSA"/>
    <property type="match status" value="1"/>
</dbReference>
<dbReference type="Gene3D" id="3.90.1580.10">
    <property type="entry name" value="paralog of FGE (formylglycine-generating enzyme)"/>
    <property type="match status" value="1"/>
</dbReference>
<feature type="region of interest" description="Disordered" evidence="1">
    <location>
        <begin position="88"/>
        <end position="157"/>
    </location>
</feature>
<dbReference type="KEGG" id="sdyn:Mal52_27690"/>
<dbReference type="InterPro" id="IPR036249">
    <property type="entry name" value="Thioredoxin-like_sf"/>
</dbReference>
<proteinExistence type="predicted"/>
<dbReference type="InterPro" id="IPR013766">
    <property type="entry name" value="Thioredoxin_domain"/>
</dbReference>
<dbReference type="SUPFAM" id="SSF52833">
    <property type="entry name" value="Thioredoxin-like"/>
    <property type="match status" value="1"/>
</dbReference>
<feature type="domain" description="Thioredoxin" evidence="3">
    <location>
        <begin position="611"/>
        <end position="756"/>
    </location>
</feature>
<dbReference type="Pfam" id="PF03781">
    <property type="entry name" value="FGE-sulfatase"/>
    <property type="match status" value="1"/>
</dbReference>
<keyword evidence="2" id="KW-0812">Transmembrane</keyword>
<reference evidence="4 5" key="1">
    <citation type="submission" date="2019-02" db="EMBL/GenBank/DDBJ databases">
        <title>Deep-cultivation of Planctomycetes and their phenomic and genomic characterization uncovers novel biology.</title>
        <authorList>
            <person name="Wiegand S."/>
            <person name="Jogler M."/>
            <person name="Boedeker C."/>
            <person name="Pinto D."/>
            <person name="Vollmers J."/>
            <person name="Rivas-Marin E."/>
            <person name="Kohn T."/>
            <person name="Peeters S.H."/>
            <person name="Heuer A."/>
            <person name="Rast P."/>
            <person name="Oberbeckmann S."/>
            <person name="Bunk B."/>
            <person name="Jeske O."/>
            <person name="Meyerdierks A."/>
            <person name="Storesund J.E."/>
            <person name="Kallscheuer N."/>
            <person name="Luecker S."/>
            <person name="Lage O.M."/>
            <person name="Pohl T."/>
            <person name="Merkel B.J."/>
            <person name="Hornburger P."/>
            <person name="Mueller R.-W."/>
            <person name="Bruemmer F."/>
            <person name="Labrenz M."/>
            <person name="Spormann A.M."/>
            <person name="Op den Camp H."/>
            <person name="Overmann J."/>
            <person name="Amann R."/>
            <person name="Jetten M.S.M."/>
            <person name="Mascher T."/>
            <person name="Medema M.H."/>
            <person name="Devos D.P."/>
            <person name="Kaster A.-K."/>
            <person name="Ovreas L."/>
            <person name="Rohde M."/>
            <person name="Galperin M.Y."/>
            <person name="Jogler C."/>
        </authorList>
    </citation>
    <scope>NUCLEOTIDE SEQUENCE [LARGE SCALE GENOMIC DNA]</scope>
    <source>
        <strain evidence="4 5">Mal52</strain>
    </source>
</reference>
<dbReference type="GO" id="GO:0120147">
    <property type="term" value="F:formylglycine-generating oxidase activity"/>
    <property type="evidence" value="ECO:0007669"/>
    <property type="project" value="TreeGrafter"/>
</dbReference>
<dbReference type="InterPro" id="IPR051043">
    <property type="entry name" value="Sulfatase_Mod_Factor_Kinase"/>
</dbReference>
<keyword evidence="5" id="KW-1185">Reference proteome</keyword>
<dbReference type="InterPro" id="IPR042095">
    <property type="entry name" value="SUMF_sf"/>
</dbReference>
<dbReference type="PANTHER" id="PTHR23150:SF19">
    <property type="entry name" value="FORMYLGLYCINE-GENERATING ENZYME"/>
    <property type="match status" value="1"/>
</dbReference>